<protein>
    <submittedName>
        <fullName evidence="1">Uncharacterized protein</fullName>
    </submittedName>
</protein>
<comment type="caution">
    <text evidence="1">The sequence shown here is derived from an EMBL/GenBank/DDBJ whole genome shotgun (WGS) entry which is preliminary data.</text>
</comment>
<organism evidence="1 2">
    <name type="scientific">Vibrio tetraodonis subsp. pristinus</name>
    <dbReference type="NCBI Taxonomy" id="2695891"/>
    <lineage>
        <taxon>Bacteria</taxon>
        <taxon>Pseudomonadati</taxon>
        <taxon>Pseudomonadota</taxon>
        <taxon>Gammaproteobacteria</taxon>
        <taxon>Vibrionales</taxon>
        <taxon>Vibrionaceae</taxon>
        <taxon>Vibrio</taxon>
    </lineage>
</organism>
<reference evidence="1 2" key="1">
    <citation type="submission" date="2020-01" db="EMBL/GenBank/DDBJ databases">
        <title>Draft Genome Sequence of Vibrio sp. strain OCN044, Isolated from a Healthy Coral at Palmyra Atoll.</title>
        <authorList>
            <person name="Videau P."/>
            <person name="Loughran R."/>
            <person name="Esquivel A."/>
            <person name="Deadmond M."/>
            <person name="Paddock B.E."/>
            <person name="Saw J.H."/>
            <person name="Ushijima B."/>
        </authorList>
    </citation>
    <scope>NUCLEOTIDE SEQUENCE [LARGE SCALE GENOMIC DNA]</scope>
    <source>
        <strain evidence="1 2">OCN044</strain>
    </source>
</reference>
<evidence type="ECO:0000313" key="1">
    <source>
        <dbReference type="EMBL" id="MYM59398.1"/>
    </source>
</evidence>
<name>A0A6L8LTI9_9VIBR</name>
<proteinExistence type="predicted"/>
<keyword evidence="2" id="KW-1185">Reference proteome</keyword>
<dbReference type="EMBL" id="WWEU01000002">
    <property type="protein sequence ID" value="MYM59398.1"/>
    <property type="molecule type" value="Genomic_DNA"/>
</dbReference>
<accession>A0A6L8LTI9</accession>
<gene>
    <name evidence="1" type="ORF">GTG28_09180</name>
</gene>
<evidence type="ECO:0000313" key="2">
    <source>
        <dbReference type="Proteomes" id="UP000478571"/>
    </source>
</evidence>
<dbReference type="Proteomes" id="UP000478571">
    <property type="component" value="Unassembled WGS sequence"/>
</dbReference>
<dbReference type="AlphaFoldDB" id="A0A6L8LTI9"/>
<sequence length="62" mass="7480">MTKYKYLQRVYERRIINASSISELIVRRRYYGGFNSNSLSIRVDNGYLTLRKYNIPDEDKIK</sequence>